<keyword evidence="1" id="KW-0472">Membrane</keyword>
<keyword evidence="1" id="KW-0812">Transmembrane</keyword>
<evidence type="ECO:0000313" key="2">
    <source>
        <dbReference type="EMBL" id="TWT64258.1"/>
    </source>
</evidence>
<keyword evidence="1" id="KW-1133">Transmembrane helix</keyword>
<feature type="transmembrane region" description="Helical" evidence="1">
    <location>
        <begin position="48"/>
        <end position="76"/>
    </location>
</feature>
<dbReference type="RefSeq" id="WP_146505984.1">
    <property type="nucleotide sequence ID" value="NZ_SJPG01000001.1"/>
</dbReference>
<dbReference type="AlphaFoldDB" id="A0A5C5XNG2"/>
<keyword evidence="3" id="KW-1185">Reference proteome</keyword>
<accession>A0A5C5XNG2</accession>
<dbReference type="Pfam" id="PF14163">
    <property type="entry name" value="SieB"/>
    <property type="match status" value="1"/>
</dbReference>
<proteinExistence type="predicted"/>
<sequence>MPDWVELAKLAVRPRYSFSLFFTSLVVLLVPLPSQLKIEEIRDEYGKWIGLAAVFFFIVWVIELFILGASFIAYIYDLYKEKELMKSMLDGLNQDEKLILMQHVNKNETTLNWPANKPGIASLVHKGVLEQVSSDSTFGKPYVVDNRVWVFIRNKPDRYLRSSEIQA</sequence>
<evidence type="ECO:0000313" key="3">
    <source>
        <dbReference type="Proteomes" id="UP000316095"/>
    </source>
</evidence>
<dbReference type="Proteomes" id="UP000316095">
    <property type="component" value="Unassembled WGS sequence"/>
</dbReference>
<reference evidence="2 3" key="1">
    <citation type="submission" date="2019-02" db="EMBL/GenBank/DDBJ databases">
        <title>Deep-cultivation of Planctomycetes and their phenomic and genomic characterization uncovers novel biology.</title>
        <authorList>
            <person name="Wiegand S."/>
            <person name="Jogler M."/>
            <person name="Boedeker C."/>
            <person name="Pinto D."/>
            <person name="Vollmers J."/>
            <person name="Rivas-Marin E."/>
            <person name="Kohn T."/>
            <person name="Peeters S.H."/>
            <person name="Heuer A."/>
            <person name="Rast P."/>
            <person name="Oberbeckmann S."/>
            <person name="Bunk B."/>
            <person name="Jeske O."/>
            <person name="Meyerdierks A."/>
            <person name="Storesund J.E."/>
            <person name="Kallscheuer N."/>
            <person name="Luecker S."/>
            <person name="Lage O.M."/>
            <person name="Pohl T."/>
            <person name="Merkel B.J."/>
            <person name="Hornburger P."/>
            <person name="Mueller R.-W."/>
            <person name="Bruemmer F."/>
            <person name="Labrenz M."/>
            <person name="Spormann A.M."/>
            <person name="Op Den Camp H."/>
            <person name="Overmann J."/>
            <person name="Amann R."/>
            <person name="Jetten M.S.M."/>
            <person name="Mascher T."/>
            <person name="Medema M.H."/>
            <person name="Devos D.P."/>
            <person name="Kaster A.-K."/>
            <person name="Ovreas L."/>
            <person name="Rohde M."/>
            <person name="Galperin M.Y."/>
            <person name="Jogler C."/>
        </authorList>
    </citation>
    <scope>NUCLEOTIDE SEQUENCE [LARGE SCALE GENOMIC DNA]</scope>
    <source>
        <strain evidence="2 3">Pan54</strain>
    </source>
</reference>
<protein>
    <recommendedName>
        <fullName evidence="4">Superinfection exclusion protein B</fullName>
    </recommendedName>
</protein>
<evidence type="ECO:0008006" key="4">
    <source>
        <dbReference type="Google" id="ProtNLM"/>
    </source>
</evidence>
<name>A0A5C5XNG2_9PLAN</name>
<gene>
    <name evidence="2" type="ORF">Pan54_50190</name>
</gene>
<evidence type="ECO:0000256" key="1">
    <source>
        <dbReference type="SAM" id="Phobius"/>
    </source>
</evidence>
<organism evidence="2 3">
    <name type="scientific">Rubinisphaera italica</name>
    <dbReference type="NCBI Taxonomy" id="2527969"/>
    <lineage>
        <taxon>Bacteria</taxon>
        <taxon>Pseudomonadati</taxon>
        <taxon>Planctomycetota</taxon>
        <taxon>Planctomycetia</taxon>
        <taxon>Planctomycetales</taxon>
        <taxon>Planctomycetaceae</taxon>
        <taxon>Rubinisphaera</taxon>
    </lineage>
</organism>
<comment type="caution">
    <text evidence="2">The sequence shown here is derived from an EMBL/GenBank/DDBJ whole genome shotgun (WGS) entry which is preliminary data.</text>
</comment>
<dbReference type="InterPro" id="IPR025982">
    <property type="entry name" value="SieB"/>
</dbReference>
<dbReference type="EMBL" id="SJPG01000001">
    <property type="protein sequence ID" value="TWT64258.1"/>
    <property type="molecule type" value="Genomic_DNA"/>
</dbReference>
<feature type="transmembrane region" description="Helical" evidence="1">
    <location>
        <begin position="16"/>
        <end position="36"/>
    </location>
</feature>